<dbReference type="OrthoDB" id="3988880at2759"/>
<feature type="coiled-coil region" evidence="1">
    <location>
        <begin position="106"/>
        <end position="133"/>
    </location>
</feature>
<evidence type="ECO:0000313" key="3">
    <source>
        <dbReference type="Proteomes" id="UP000094801"/>
    </source>
</evidence>
<keyword evidence="1" id="KW-0175">Coiled coil</keyword>
<evidence type="ECO:0000313" key="2">
    <source>
        <dbReference type="EMBL" id="ODV85300.1"/>
    </source>
</evidence>
<proteinExistence type="predicted"/>
<sequence length="171" mass="19449">MDDAETNEQTNNVSSRELLQGFLTDSKQFRDLVPTEKFQSIIESKLKKKLTPSAEYELYNALSDQHTKKITSVVETNIVNLKLLKPYNPNSKSNVNMSEESLQFLIDSIKMLNNSIENESSALEKEAATELKKINQLIDSMSDLKYGSLNFGNSLENIKNDLQNIEKKILE</sequence>
<dbReference type="EMBL" id="KV453853">
    <property type="protein sequence ID" value="ODV85300.1"/>
    <property type="molecule type" value="Genomic_DNA"/>
</dbReference>
<accession>A0A1E4T0P1</accession>
<organism evidence="2 3">
    <name type="scientific">[Candida] arabinofermentans NRRL YB-2248</name>
    <dbReference type="NCBI Taxonomy" id="983967"/>
    <lineage>
        <taxon>Eukaryota</taxon>
        <taxon>Fungi</taxon>
        <taxon>Dikarya</taxon>
        <taxon>Ascomycota</taxon>
        <taxon>Saccharomycotina</taxon>
        <taxon>Pichiomycetes</taxon>
        <taxon>Pichiales</taxon>
        <taxon>Pichiaceae</taxon>
        <taxon>Ogataea</taxon>
        <taxon>Ogataea/Candida clade</taxon>
    </lineage>
</organism>
<name>A0A1E4T0P1_9ASCO</name>
<dbReference type="Proteomes" id="UP000094801">
    <property type="component" value="Unassembled WGS sequence"/>
</dbReference>
<dbReference type="AlphaFoldDB" id="A0A1E4T0P1"/>
<keyword evidence="3" id="KW-1185">Reference proteome</keyword>
<protein>
    <submittedName>
        <fullName evidence="2">Uncharacterized protein</fullName>
    </submittedName>
</protein>
<gene>
    <name evidence="2" type="ORF">CANARDRAFT_7942</name>
</gene>
<evidence type="ECO:0000256" key="1">
    <source>
        <dbReference type="SAM" id="Coils"/>
    </source>
</evidence>
<reference evidence="3" key="1">
    <citation type="submission" date="2016-04" db="EMBL/GenBank/DDBJ databases">
        <title>Comparative genomics of biotechnologically important yeasts.</title>
        <authorList>
            <consortium name="DOE Joint Genome Institute"/>
            <person name="Riley R."/>
            <person name="Haridas S."/>
            <person name="Wolfe K.H."/>
            <person name="Lopes M.R."/>
            <person name="Hittinger C.T."/>
            <person name="Goker M."/>
            <person name="Salamov A."/>
            <person name="Wisecaver J."/>
            <person name="Long T.M."/>
            <person name="Aerts A.L."/>
            <person name="Barry K."/>
            <person name="Choi C."/>
            <person name="Clum A."/>
            <person name="Coughlan A.Y."/>
            <person name="Deshpande S."/>
            <person name="Douglass A.P."/>
            <person name="Hanson S.J."/>
            <person name="Klenk H.-P."/>
            <person name="Labutti K."/>
            <person name="Lapidus A."/>
            <person name="Lindquist E."/>
            <person name="Lipzen A."/>
            <person name="Meier-Kolthoff J.P."/>
            <person name="Ohm R.A."/>
            <person name="Otillar R.P."/>
            <person name="Pangilinan J."/>
            <person name="Peng Y."/>
            <person name="Rokas A."/>
            <person name="Rosa C.A."/>
            <person name="Scheuner C."/>
            <person name="Sibirny A.A."/>
            <person name="Slot J.C."/>
            <person name="Stielow J.B."/>
            <person name="Sun H."/>
            <person name="Kurtzman C.P."/>
            <person name="Blackwell M."/>
            <person name="Grigoriev I.V."/>
            <person name="Jeffries T.W."/>
        </authorList>
    </citation>
    <scope>NUCLEOTIDE SEQUENCE [LARGE SCALE GENOMIC DNA]</scope>
    <source>
        <strain evidence="3">NRRL YB-2248</strain>
    </source>
</reference>